<dbReference type="Gene3D" id="1.20.1290.10">
    <property type="entry name" value="AhpD-like"/>
    <property type="match status" value="1"/>
</dbReference>
<dbReference type="AlphaFoldDB" id="A0A9P6ND88"/>
<name>A0A9P6ND88_9BASI</name>
<dbReference type="Pfam" id="PF00561">
    <property type="entry name" value="Abhydrolase_1"/>
    <property type="match status" value="1"/>
</dbReference>
<dbReference type="GO" id="GO:0051920">
    <property type="term" value="F:peroxiredoxin activity"/>
    <property type="evidence" value="ECO:0007669"/>
    <property type="project" value="InterPro"/>
</dbReference>
<dbReference type="PANTHER" id="PTHR34846">
    <property type="entry name" value="4-CARBOXYMUCONOLACTONE DECARBOXYLASE FAMILY PROTEIN (AFU_ORTHOLOGUE AFUA_6G11590)"/>
    <property type="match status" value="1"/>
</dbReference>
<comment type="caution">
    <text evidence="3">The sequence shown here is derived from an EMBL/GenBank/DDBJ whole genome shotgun (WGS) entry which is preliminary data.</text>
</comment>
<evidence type="ECO:0000259" key="1">
    <source>
        <dbReference type="Pfam" id="PF00561"/>
    </source>
</evidence>
<accession>A0A9P6ND88</accession>
<evidence type="ECO:0000313" key="4">
    <source>
        <dbReference type="Proteomes" id="UP000886653"/>
    </source>
</evidence>
<dbReference type="SUPFAM" id="SSF69118">
    <property type="entry name" value="AhpD-like"/>
    <property type="match status" value="1"/>
</dbReference>
<keyword evidence="4" id="KW-1185">Reference proteome</keyword>
<dbReference type="InterPro" id="IPR003779">
    <property type="entry name" value="CMD-like"/>
</dbReference>
<dbReference type="InterPro" id="IPR029032">
    <property type="entry name" value="AhpD-like"/>
</dbReference>
<protein>
    <submittedName>
        <fullName evidence="3">Uncharacterized protein</fullName>
    </submittedName>
</protein>
<sequence length="460" mass="50173">MPRISLRLPPPGECVIADQIRQRRHPRDLIALDGVLLNHPSIASGWNTLLGSIRTDNILPTDIRELLILRVAALNSAAYEWTHHEPIARAAGMSSLQLCRVRDIVKPLKDSNHHLSPSQLTALNFADAVTRTLDVPDQLITDFKQILGGSQPDKALLDATATVAAYNMVSRVLITLDVADDRLASVPLPGLTTNQIRLGMRDGTELAICTRAVEPDLEGRPWLVFVNSLLSDMSMWDLVLPSFAARYNLLCFDQRGHGQSGIPSEPCTIEGLAEDVYEIVNQLKLSTPIHGIVGVSQGGATVLSLATRHPELFHRMVVCDTQPASPTGSRAAWEARLGLRETVGASQLAEVTVSRWFPPAFANLHDRIGNAIRRMIERTSIEGFRAGAAALCDYKIDESKLDGSKILLLAGQYDGALPDVLKGLGERIGARFETVNGAGHLPMLDQPATFLKVVEPFLNE</sequence>
<dbReference type="PRINTS" id="PR00111">
    <property type="entry name" value="ABHYDROLASE"/>
</dbReference>
<feature type="domain" description="AB hydrolase-1" evidence="1">
    <location>
        <begin position="221"/>
        <end position="345"/>
    </location>
</feature>
<proteinExistence type="predicted"/>
<dbReference type="InterPro" id="IPR000073">
    <property type="entry name" value="AB_hydrolase_1"/>
</dbReference>
<feature type="domain" description="Carboxymuconolactone decarboxylase-like" evidence="2">
    <location>
        <begin position="41"/>
        <end position="104"/>
    </location>
</feature>
<dbReference type="SUPFAM" id="SSF53474">
    <property type="entry name" value="alpha/beta-Hydrolases"/>
    <property type="match status" value="1"/>
</dbReference>
<dbReference type="OrthoDB" id="9998495at2759"/>
<organism evidence="3 4">
    <name type="scientific">Cronartium quercuum f. sp. fusiforme G11</name>
    <dbReference type="NCBI Taxonomy" id="708437"/>
    <lineage>
        <taxon>Eukaryota</taxon>
        <taxon>Fungi</taxon>
        <taxon>Dikarya</taxon>
        <taxon>Basidiomycota</taxon>
        <taxon>Pucciniomycotina</taxon>
        <taxon>Pucciniomycetes</taxon>
        <taxon>Pucciniales</taxon>
        <taxon>Coleosporiaceae</taxon>
        <taxon>Cronartium</taxon>
    </lineage>
</organism>
<dbReference type="PANTHER" id="PTHR34846:SF11">
    <property type="entry name" value="4-CARBOXYMUCONOLACTONE DECARBOXYLASE FAMILY PROTEIN (AFU_ORTHOLOGUE AFUA_6G11590)"/>
    <property type="match status" value="1"/>
</dbReference>
<dbReference type="InterPro" id="IPR029058">
    <property type="entry name" value="AB_hydrolase_fold"/>
</dbReference>
<dbReference type="Gene3D" id="3.40.50.1820">
    <property type="entry name" value="alpha/beta hydrolase"/>
    <property type="match status" value="1"/>
</dbReference>
<dbReference type="Proteomes" id="UP000886653">
    <property type="component" value="Unassembled WGS sequence"/>
</dbReference>
<reference evidence="3" key="1">
    <citation type="submission" date="2013-11" db="EMBL/GenBank/DDBJ databases">
        <title>Genome sequence of the fusiform rust pathogen reveals effectors for host alternation and coevolution with pine.</title>
        <authorList>
            <consortium name="DOE Joint Genome Institute"/>
            <person name="Smith K."/>
            <person name="Pendleton A."/>
            <person name="Kubisiak T."/>
            <person name="Anderson C."/>
            <person name="Salamov A."/>
            <person name="Aerts A."/>
            <person name="Riley R."/>
            <person name="Clum A."/>
            <person name="Lindquist E."/>
            <person name="Ence D."/>
            <person name="Campbell M."/>
            <person name="Kronenberg Z."/>
            <person name="Feau N."/>
            <person name="Dhillon B."/>
            <person name="Hamelin R."/>
            <person name="Burleigh J."/>
            <person name="Smith J."/>
            <person name="Yandell M."/>
            <person name="Nelson C."/>
            <person name="Grigoriev I."/>
            <person name="Davis J."/>
        </authorList>
    </citation>
    <scope>NUCLEOTIDE SEQUENCE</scope>
    <source>
        <strain evidence="3">G11</strain>
    </source>
</reference>
<dbReference type="Pfam" id="PF02627">
    <property type="entry name" value="CMD"/>
    <property type="match status" value="1"/>
</dbReference>
<dbReference type="EMBL" id="MU167292">
    <property type="protein sequence ID" value="KAG0144581.1"/>
    <property type="molecule type" value="Genomic_DNA"/>
</dbReference>
<evidence type="ECO:0000259" key="2">
    <source>
        <dbReference type="Pfam" id="PF02627"/>
    </source>
</evidence>
<gene>
    <name evidence="3" type="ORF">CROQUDRAFT_64865</name>
</gene>
<evidence type="ECO:0000313" key="3">
    <source>
        <dbReference type="EMBL" id="KAG0144581.1"/>
    </source>
</evidence>